<gene>
    <name evidence="2" type="ORF">MACJ_003824</name>
</gene>
<dbReference type="PANTHER" id="PTHR31606:SF1">
    <property type="entry name" value="WW DOMAIN BINDING PROTEIN 2, ISOFORM E"/>
    <property type="match status" value="1"/>
</dbReference>
<dbReference type="GO" id="GO:0031490">
    <property type="term" value="F:chromatin DNA binding"/>
    <property type="evidence" value="ECO:0007669"/>
    <property type="project" value="TreeGrafter"/>
</dbReference>
<dbReference type="PANTHER" id="PTHR31606">
    <property type="entry name" value="WW DOMAIN BINDING PROTEIN 2, ISOFORM E"/>
    <property type="match status" value="1"/>
</dbReference>
<name>A0A976SKN4_THEOR</name>
<proteinExistence type="predicted"/>
<protein>
    <submittedName>
        <fullName evidence="2">Uncharacterized protein</fullName>
    </submittedName>
</protein>
<dbReference type="InterPro" id="IPR044852">
    <property type="entry name" value="WBP2-like"/>
</dbReference>
<evidence type="ECO:0000313" key="3">
    <source>
        <dbReference type="Proteomes" id="UP000244803"/>
    </source>
</evidence>
<evidence type="ECO:0000256" key="1">
    <source>
        <dbReference type="SAM" id="MobiDB-lite"/>
    </source>
</evidence>
<sequence length="221" mass="24973">MSLNPVLCQDLHNKALLPLCTAGEAYVLSRPKTKVTLDLSTRKLVGFGDTIMTTHRIVFIKNQDKDFKKSFSSIDVPFSHLENPRFEQPLFGTNHMKFILKSDRNGAHPLESEGELKIFFVTGGADLFLKLFFSFYAKFRNNPNLMSSANPMTELEGDFCAFVDPSDTSHVYYTQPQTSGELASTNQEQDQPEAEGRKKFKVSPKAALQTTKGFSFLRFLR</sequence>
<dbReference type="AlphaFoldDB" id="A0A976SKN4"/>
<accession>A0A976SKN4</accession>
<dbReference type="GO" id="GO:0003713">
    <property type="term" value="F:transcription coactivator activity"/>
    <property type="evidence" value="ECO:0007669"/>
    <property type="project" value="InterPro"/>
</dbReference>
<evidence type="ECO:0000313" key="2">
    <source>
        <dbReference type="EMBL" id="UVC54287.1"/>
    </source>
</evidence>
<feature type="region of interest" description="Disordered" evidence="1">
    <location>
        <begin position="179"/>
        <end position="202"/>
    </location>
</feature>
<feature type="compositionally biased region" description="Polar residues" evidence="1">
    <location>
        <begin position="179"/>
        <end position="189"/>
    </location>
</feature>
<organism evidence="2 3">
    <name type="scientific">Theileria orientalis</name>
    <dbReference type="NCBI Taxonomy" id="68886"/>
    <lineage>
        <taxon>Eukaryota</taxon>
        <taxon>Sar</taxon>
        <taxon>Alveolata</taxon>
        <taxon>Apicomplexa</taxon>
        <taxon>Aconoidasida</taxon>
        <taxon>Piroplasmida</taxon>
        <taxon>Theileriidae</taxon>
        <taxon>Theileria</taxon>
    </lineage>
</organism>
<dbReference type="SUPFAM" id="SSF50729">
    <property type="entry name" value="PH domain-like"/>
    <property type="match status" value="1"/>
</dbReference>
<dbReference type="Proteomes" id="UP000244803">
    <property type="component" value="Chromosome 3"/>
</dbReference>
<reference evidence="2" key="1">
    <citation type="submission" date="2022-07" db="EMBL/GenBank/DDBJ databases">
        <title>Evaluation of T. orientalis genome assembly methods using nanopore sequencing and analysis of variation between genomes.</title>
        <authorList>
            <person name="Yam J."/>
            <person name="Micallef M.L."/>
            <person name="Liu M."/>
            <person name="Djordjevic S.P."/>
            <person name="Bogema D.R."/>
            <person name="Jenkins C."/>
        </authorList>
    </citation>
    <scope>NUCLEOTIDE SEQUENCE</scope>
    <source>
        <strain evidence="2">Fish Creek</strain>
    </source>
</reference>
<dbReference type="GO" id="GO:0005634">
    <property type="term" value="C:nucleus"/>
    <property type="evidence" value="ECO:0007669"/>
    <property type="project" value="TreeGrafter"/>
</dbReference>
<dbReference type="EMBL" id="CP056066">
    <property type="protein sequence ID" value="UVC54287.1"/>
    <property type="molecule type" value="Genomic_DNA"/>
</dbReference>